<dbReference type="AlphaFoldDB" id="A0A1T3F969"/>
<sequence length="440" mass="49875">MRSFLSCTACILTIFASAQAKKGKKKVKTISENRVLVASDVANVAEAISSTGIKTDTLKLKSGKPYVLLIDIAPGMNNVTVAGDDQEKNELIRNFGKNMFNIIQLYSYTYIVAANGQYLNLTGEGNSYQAIVYWSGNIADDIVTQEGKVNATEFVALQRGEQKESSYAKNSKEYKKEVMSLQNKNNFTAESQKVMEAYLRLSSTPEICFIEDSQLFNKNQDKVKTINVYIKNGTEKKEKYQTIELNKQGFPVMITYFRDKGVTKFEYQNAILTSIKTQDNTTHFNYNGDKMIATTDLGGAIDTEILQVKNEQLLPKSYTIMKDNGSDNMNSFSETKLEGGCRKKYIDNILWSVNCNNGPNKFPFTHTYTSYQDGKVLQKKKYVIEKKTENTYVSSYQDSAGNPNPERDSYTLNDKNLLETCQFTKKQKIKTILLEYAYYE</sequence>
<dbReference type="eggNOG" id="ENOG5033QN1">
    <property type="taxonomic scope" value="Bacteria"/>
</dbReference>
<protein>
    <submittedName>
        <fullName evidence="2">Uncharacterized protein</fullName>
    </submittedName>
</protein>
<feature type="chain" id="PRO_5013091958" evidence="1">
    <location>
        <begin position="21"/>
        <end position="440"/>
    </location>
</feature>
<proteinExistence type="predicted"/>
<dbReference type="STRING" id="238.BBD35_17060"/>
<keyword evidence="3" id="KW-1185">Reference proteome</keyword>
<gene>
    <name evidence="2" type="ORF">BMF97_05050</name>
</gene>
<name>A0A1T3F969_ELIME</name>
<comment type="caution">
    <text evidence="2">The sequence shown here is derived from an EMBL/GenBank/DDBJ whole genome shotgun (WGS) entry which is preliminary data.</text>
</comment>
<reference evidence="2 3" key="1">
    <citation type="submission" date="2016-11" db="EMBL/GenBank/DDBJ databases">
        <title>Genome sequence and comparative genomic analysis of clinical strain Elizabethkingia meningoseptica 61421 PRCM.</title>
        <authorList>
            <person name="Wang M."/>
            <person name="Hu S."/>
            <person name="Cao L."/>
            <person name="Jiang T."/>
            <person name="Zhou Y."/>
            <person name="Ming D."/>
        </authorList>
    </citation>
    <scope>NUCLEOTIDE SEQUENCE [LARGE SCALE GENOMIC DNA]</scope>
    <source>
        <strain evidence="2 3">61421 PRCM</strain>
    </source>
</reference>
<evidence type="ECO:0000256" key="1">
    <source>
        <dbReference type="SAM" id="SignalP"/>
    </source>
</evidence>
<evidence type="ECO:0000313" key="2">
    <source>
        <dbReference type="EMBL" id="OOH96892.1"/>
    </source>
</evidence>
<dbReference type="Proteomes" id="UP000188947">
    <property type="component" value="Unassembled WGS sequence"/>
</dbReference>
<dbReference type="EMBL" id="MPOG01000007">
    <property type="protein sequence ID" value="OOH96892.1"/>
    <property type="molecule type" value="Genomic_DNA"/>
</dbReference>
<evidence type="ECO:0000313" key="3">
    <source>
        <dbReference type="Proteomes" id="UP000188947"/>
    </source>
</evidence>
<feature type="signal peptide" evidence="1">
    <location>
        <begin position="1"/>
        <end position="20"/>
    </location>
</feature>
<keyword evidence="1" id="KW-0732">Signal</keyword>
<accession>A0A1T3F969</accession>
<organism evidence="2 3">
    <name type="scientific">Elizabethkingia meningoseptica</name>
    <name type="common">Chryseobacterium meningosepticum</name>
    <dbReference type="NCBI Taxonomy" id="238"/>
    <lineage>
        <taxon>Bacteria</taxon>
        <taxon>Pseudomonadati</taxon>
        <taxon>Bacteroidota</taxon>
        <taxon>Flavobacteriia</taxon>
        <taxon>Flavobacteriales</taxon>
        <taxon>Weeksellaceae</taxon>
        <taxon>Elizabethkingia</taxon>
    </lineage>
</organism>